<gene>
    <name evidence="3" type="ORF">M6B22_08390</name>
</gene>
<organism evidence="3 4">
    <name type="scientific">Jatrophihabitans cynanchi</name>
    <dbReference type="NCBI Taxonomy" id="2944128"/>
    <lineage>
        <taxon>Bacteria</taxon>
        <taxon>Bacillati</taxon>
        <taxon>Actinomycetota</taxon>
        <taxon>Actinomycetes</taxon>
        <taxon>Jatrophihabitantales</taxon>
        <taxon>Jatrophihabitantaceae</taxon>
        <taxon>Jatrophihabitans</taxon>
    </lineage>
</organism>
<name>A0ABY7K4E4_9ACTN</name>
<feature type="compositionally biased region" description="Low complexity" evidence="1">
    <location>
        <begin position="1"/>
        <end position="15"/>
    </location>
</feature>
<evidence type="ECO:0000259" key="2">
    <source>
        <dbReference type="PROSITE" id="PS51168"/>
    </source>
</evidence>
<dbReference type="SUPFAM" id="SSF48600">
    <property type="entry name" value="Chorismate mutase II"/>
    <property type="match status" value="1"/>
</dbReference>
<evidence type="ECO:0000313" key="3">
    <source>
        <dbReference type="EMBL" id="WAX58768.1"/>
    </source>
</evidence>
<dbReference type="EC" id="5.4.99.5" evidence="3"/>
<reference evidence="3" key="1">
    <citation type="submission" date="2022-05" db="EMBL/GenBank/DDBJ databases">
        <title>Jatrophihabitans sp. SB3-54 whole genome sequence.</title>
        <authorList>
            <person name="Suh M.K."/>
            <person name="Eom M.K."/>
            <person name="Kim J.S."/>
            <person name="Kim H.S."/>
            <person name="Do H.E."/>
            <person name="Shin Y.K."/>
            <person name="Lee J.-S."/>
        </authorList>
    </citation>
    <scope>NUCLEOTIDE SEQUENCE</scope>
    <source>
        <strain evidence="3">SB3-54</strain>
    </source>
</reference>
<accession>A0ABY7K4E4</accession>
<dbReference type="RefSeq" id="WP_269445312.1">
    <property type="nucleotide sequence ID" value="NZ_CP097463.1"/>
</dbReference>
<dbReference type="InterPro" id="IPR036263">
    <property type="entry name" value="Chorismate_II_sf"/>
</dbReference>
<evidence type="ECO:0000313" key="4">
    <source>
        <dbReference type="Proteomes" id="UP001164693"/>
    </source>
</evidence>
<dbReference type="Proteomes" id="UP001164693">
    <property type="component" value="Chromosome"/>
</dbReference>
<proteinExistence type="predicted"/>
<feature type="domain" description="Chorismate mutase" evidence="2">
    <location>
        <begin position="19"/>
        <end position="100"/>
    </location>
</feature>
<dbReference type="InterPro" id="IPR036979">
    <property type="entry name" value="CM_dom_sf"/>
</dbReference>
<dbReference type="NCBIfam" id="NF005894">
    <property type="entry name" value="PRK07857.1"/>
    <property type="match status" value="1"/>
</dbReference>
<sequence length="100" mass="10661">MTTASTANAASVSESTETDDSLETIPVLRGQIDALDAAIINLVAERIRLSKRIQTARINGGGARVELGRERLILDAYRCALGRSGAHLADAVLEVCRGQR</sequence>
<keyword evidence="4" id="KW-1185">Reference proteome</keyword>
<keyword evidence="3" id="KW-0413">Isomerase</keyword>
<protein>
    <submittedName>
        <fullName evidence="3">Chorismate mutase</fullName>
        <ecNumber evidence="3">5.4.99.5</ecNumber>
    </submittedName>
</protein>
<feature type="region of interest" description="Disordered" evidence="1">
    <location>
        <begin position="1"/>
        <end position="21"/>
    </location>
</feature>
<dbReference type="EMBL" id="CP097463">
    <property type="protein sequence ID" value="WAX58768.1"/>
    <property type="molecule type" value="Genomic_DNA"/>
</dbReference>
<dbReference type="InterPro" id="IPR002701">
    <property type="entry name" value="CM_II_prokaryot"/>
</dbReference>
<dbReference type="Gene3D" id="1.20.59.10">
    <property type="entry name" value="Chorismate mutase"/>
    <property type="match status" value="1"/>
</dbReference>
<evidence type="ECO:0000256" key="1">
    <source>
        <dbReference type="SAM" id="MobiDB-lite"/>
    </source>
</evidence>
<dbReference type="GO" id="GO:0004106">
    <property type="term" value="F:chorismate mutase activity"/>
    <property type="evidence" value="ECO:0007669"/>
    <property type="project" value="UniProtKB-EC"/>
</dbReference>
<dbReference type="PROSITE" id="PS51168">
    <property type="entry name" value="CHORISMATE_MUT_2"/>
    <property type="match status" value="1"/>
</dbReference>
<dbReference type="SMART" id="SM00830">
    <property type="entry name" value="CM_2"/>
    <property type="match status" value="1"/>
</dbReference>
<dbReference type="Pfam" id="PF01817">
    <property type="entry name" value="CM_2"/>
    <property type="match status" value="1"/>
</dbReference>